<dbReference type="Proteomes" id="UP000633278">
    <property type="component" value="Unassembled WGS sequence"/>
</dbReference>
<sequence length="72" mass="8457">MERLKNIFEIHATETGIFIVALCLLLIIIEIITLVKPDTDNSKFITLKSFFKDWFFLLLMLFLGLHLIFKNV</sequence>
<accession>A0A917HWP1</accession>
<evidence type="ECO:0000313" key="3">
    <source>
        <dbReference type="Proteomes" id="UP000633278"/>
    </source>
</evidence>
<keyword evidence="1" id="KW-1133">Transmembrane helix</keyword>
<organism evidence="2 3">
    <name type="scientific">Polaribacter pacificus</name>
    <dbReference type="NCBI Taxonomy" id="1775173"/>
    <lineage>
        <taxon>Bacteria</taxon>
        <taxon>Pseudomonadati</taxon>
        <taxon>Bacteroidota</taxon>
        <taxon>Flavobacteriia</taxon>
        <taxon>Flavobacteriales</taxon>
        <taxon>Flavobacteriaceae</taxon>
    </lineage>
</organism>
<dbReference type="RefSeq" id="WP_188598122.1">
    <property type="nucleotide sequence ID" value="NZ_BMJW01000001.1"/>
</dbReference>
<proteinExistence type="predicted"/>
<evidence type="ECO:0000313" key="2">
    <source>
        <dbReference type="EMBL" id="GGG94272.1"/>
    </source>
</evidence>
<gene>
    <name evidence="2" type="ORF">GCM10011416_09490</name>
</gene>
<reference evidence="2" key="2">
    <citation type="submission" date="2020-09" db="EMBL/GenBank/DDBJ databases">
        <authorList>
            <person name="Sun Q."/>
            <person name="Zhou Y."/>
        </authorList>
    </citation>
    <scope>NUCLEOTIDE SEQUENCE</scope>
    <source>
        <strain evidence="2">CGMCC 1.15763</strain>
    </source>
</reference>
<feature type="transmembrane region" description="Helical" evidence="1">
    <location>
        <begin position="12"/>
        <end position="34"/>
    </location>
</feature>
<protein>
    <submittedName>
        <fullName evidence="2">Uncharacterized protein</fullName>
    </submittedName>
</protein>
<dbReference type="EMBL" id="BMJW01000001">
    <property type="protein sequence ID" value="GGG94272.1"/>
    <property type="molecule type" value="Genomic_DNA"/>
</dbReference>
<reference evidence="2" key="1">
    <citation type="journal article" date="2014" name="Int. J. Syst. Evol. Microbiol.">
        <title>Complete genome sequence of Corynebacterium casei LMG S-19264T (=DSM 44701T), isolated from a smear-ripened cheese.</title>
        <authorList>
            <consortium name="US DOE Joint Genome Institute (JGI-PGF)"/>
            <person name="Walter F."/>
            <person name="Albersmeier A."/>
            <person name="Kalinowski J."/>
            <person name="Ruckert C."/>
        </authorList>
    </citation>
    <scope>NUCLEOTIDE SEQUENCE</scope>
    <source>
        <strain evidence="2">CGMCC 1.15763</strain>
    </source>
</reference>
<keyword evidence="3" id="KW-1185">Reference proteome</keyword>
<evidence type="ECO:0000256" key="1">
    <source>
        <dbReference type="SAM" id="Phobius"/>
    </source>
</evidence>
<keyword evidence="1" id="KW-0812">Transmembrane</keyword>
<comment type="caution">
    <text evidence="2">The sequence shown here is derived from an EMBL/GenBank/DDBJ whole genome shotgun (WGS) entry which is preliminary data.</text>
</comment>
<dbReference type="AlphaFoldDB" id="A0A917HWP1"/>
<name>A0A917HWP1_9FLAO</name>
<keyword evidence="1" id="KW-0472">Membrane</keyword>
<feature type="transmembrane region" description="Helical" evidence="1">
    <location>
        <begin position="54"/>
        <end position="69"/>
    </location>
</feature>